<sequence length="566" mass="65626">MQSLPFFSISRCFSSSSLTPNLLRLKSLYKIPAHRRPRAIQEAQKVLTDYLHDTKNLPFTFAEHIGNNSLLSLIQIISKVDYSPKEFKGSLRRFLRYHPIDEFLFFYESIGVSYDKIVGFLPAGKMFLSEDCRVFDVACWLWGFGFPWDKLGELCKEGVFERELCELNERLVGLKEYGFSNVMVIGICLAFPCVLSGKCEDCGGLFDDLKRVFVDYDLVSCVEENVDCWFEVCKKIRIFYDLGCVKGEMGELMGTCKNVFVEYSEECFAQKVEFFRKLDVGKEEVGYLLLSKPEILGFDLQTPYISVSGVLKYLGLEENILRSVMENFPHVFGRNRLSNLPRVMRSLNMHKWFFCKIRNGDHNLLASYVIGSPEEDLDQHYLDNLLTIQGSRYHVHTLEKLEFLHSIGFAENKCTVKILNQIRGPGHDLKERVDCLLQCGVEFHKLCKMIRDSPKILNQQKEAIEQKVKYLCEDIGHSLEDLEAFPAYLCYNLEKRIKPRYSFHTWLKKNGLCTEEYAIPSIIATSEKNFISRIYRMHRAAPKLWLERYSNKELGQSQECLVNLEA</sequence>
<evidence type="ECO:0000313" key="4">
    <source>
        <dbReference type="EMBL" id="KZM87972.1"/>
    </source>
</evidence>
<dbReference type="GO" id="GO:0009737">
    <property type="term" value="P:response to abscisic acid"/>
    <property type="evidence" value="ECO:0007669"/>
    <property type="project" value="EnsemblPlants"/>
</dbReference>
<dbReference type="OrthoDB" id="899381at2759"/>
<evidence type="ECO:0000313" key="5">
    <source>
        <dbReference type="EMBL" id="WOH09312.1"/>
    </source>
</evidence>
<dbReference type="GO" id="GO:0009739">
    <property type="term" value="P:response to gibberellin"/>
    <property type="evidence" value="ECO:0007669"/>
    <property type="project" value="EnsemblPlants"/>
</dbReference>
<dbReference type="OMA" id="APKILNQ"/>
<accession>A0A161ZL82</accession>
<dbReference type="STRING" id="79200.A0A161ZL82"/>
<reference evidence="5" key="2">
    <citation type="submission" date="2022-03" db="EMBL/GenBank/DDBJ databases">
        <title>Draft title - Genomic analysis of global carrot germplasm unveils the trajectory of domestication and the origin of high carotenoid orange carrot.</title>
        <authorList>
            <person name="Iorizzo M."/>
            <person name="Ellison S."/>
            <person name="Senalik D."/>
            <person name="Macko-Podgorni A."/>
            <person name="Grzebelus D."/>
            <person name="Bostan H."/>
            <person name="Rolling W."/>
            <person name="Curaba J."/>
            <person name="Simon P."/>
        </authorList>
    </citation>
    <scope>NUCLEOTIDE SEQUENCE</scope>
    <source>
        <tissue evidence="5">Leaf</tissue>
    </source>
</reference>
<dbReference type="GO" id="GO:0009733">
    <property type="term" value="P:response to auxin"/>
    <property type="evidence" value="ECO:0007669"/>
    <property type="project" value="EnsemblPlants"/>
</dbReference>
<dbReference type="Gramene" id="KZM87972">
    <property type="protein sequence ID" value="KZM87972"/>
    <property type="gene ID" value="DCAR_025073"/>
</dbReference>
<dbReference type="PANTHER" id="PTHR13068">
    <property type="entry name" value="CGI-12 PROTEIN-RELATED"/>
    <property type="match status" value="1"/>
</dbReference>
<dbReference type="PANTHER" id="PTHR13068:SF113">
    <property type="entry name" value="TRANSCRIPTION TERMINATION FACTOR MTEF18, MITOCHONDRIAL"/>
    <property type="match status" value="1"/>
</dbReference>
<keyword evidence="2" id="KW-0804">Transcription</keyword>
<dbReference type="GO" id="GO:0007005">
    <property type="term" value="P:mitochondrion organization"/>
    <property type="evidence" value="ECO:0007669"/>
    <property type="project" value="EnsemblPlants"/>
</dbReference>
<dbReference type="Proteomes" id="UP000077755">
    <property type="component" value="Chromosome 7"/>
</dbReference>
<comment type="similarity">
    <text evidence="1">Belongs to the mTERF family.</text>
</comment>
<keyword evidence="3" id="KW-0809">Transit peptide</keyword>
<dbReference type="GO" id="GO:0006353">
    <property type="term" value="P:DNA-templated transcription termination"/>
    <property type="evidence" value="ECO:0007669"/>
    <property type="project" value="UniProtKB-KW"/>
</dbReference>
<gene>
    <name evidence="4" type="ORF">DCAR_025073</name>
    <name evidence="5" type="ORF">DCAR_0728768</name>
</gene>
<dbReference type="GO" id="GO:0009735">
    <property type="term" value="P:response to cytokinin"/>
    <property type="evidence" value="ECO:0007669"/>
    <property type="project" value="EnsemblPlants"/>
</dbReference>
<dbReference type="InterPro" id="IPR038538">
    <property type="entry name" value="MTERF_sf"/>
</dbReference>
<reference evidence="4" key="1">
    <citation type="journal article" date="2016" name="Nat. Genet.">
        <title>A high-quality carrot genome assembly provides new insights into carotenoid accumulation and asterid genome evolution.</title>
        <authorList>
            <person name="Iorizzo M."/>
            <person name="Ellison S."/>
            <person name="Senalik D."/>
            <person name="Zeng P."/>
            <person name="Satapoomin P."/>
            <person name="Huang J."/>
            <person name="Bowman M."/>
            <person name="Iovene M."/>
            <person name="Sanseverino W."/>
            <person name="Cavagnaro P."/>
            <person name="Yildiz M."/>
            <person name="Macko-Podgorni A."/>
            <person name="Moranska E."/>
            <person name="Grzebelus E."/>
            <person name="Grzebelus D."/>
            <person name="Ashrafi H."/>
            <person name="Zheng Z."/>
            <person name="Cheng S."/>
            <person name="Spooner D."/>
            <person name="Van Deynze A."/>
            <person name="Simon P."/>
        </authorList>
    </citation>
    <scope>NUCLEOTIDE SEQUENCE [LARGE SCALE GENOMIC DNA]</scope>
    <source>
        <tissue evidence="4">Leaf</tissue>
    </source>
</reference>
<dbReference type="GO" id="GO:0003676">
    <property type="term" value="F:nucleic acid binding"/>
    <property type="evidence" value="ECO:0007669"/>
    <property type="project" value="InterPro"/>
</dbReference>
<keyword evidence="6" id="KW-1185">Reference proteome</keyword>
<dbReference type="EMBL" id="CP093349">
    <property type="protein sequence ID" value="WOH09312.1"/>
    <property type="molecule type" value="Genomic_DNA"/>
</dbReference>
<dbReference type="SMART" id="SM00733">
    <property type="entry name" value="Mterf"/>
    <property type="match status" value="3"/>
</dbReference>
<dbReference type="KEGG" id="dcr:108194134"/>
<keyword evidence="2" id="KW-0806">Transcription termination</keyword>
<dbReference type="AlphaFoldDB" id="A0A161ZL82"/>
<dbReference type="EMBL" id="LNRQ01000007">
    <property type="protein sequence ID" value="KZM87972.1"/>
    <property type="molecule type" value="Genomic_DNA"/>
</dbReference>
<proteinExistence type="inferred from homology"/>
<evidence type="ECO:0000313" key="6">
    <source>
        <dbReference type="Proteomes" id="UP000077755"/>
    </source>
</evidence>
<dbReference type="InterPro" id="IPR003690">
    <property type="entry name" value="MTERF"/>
</dbReference>
<organism evidence="4">
    <name type="scientific">Daucus carota subsp. sativus</name>
    <name type="common">Carrot</name>
    <dbReference type="NCBI Taxonomy" id="79200"/>
    <lineage>
        <taxon>Eukaryota</taxon>
        <taxon>Viridiplantae</taxon>
        <taxon>Streptophyta</taxon>
        <taxon>Embryophyta</taxon>
        <taxon>Tracheophyta</taxon>
        <taxon>Spermatophyta</taxon>
        <taxon>Magnoliopsida</taxon>
        <taxon>eudicotyledons</taxon>
        <taxon>Gunneridae</taxon>
        <taxon>Pentapetalae</taxon>
        <taxon>asterids</taxon>
        <taxon>campanulids</taxon>
        <taxon>Apiales</taxon>
        <taxon>Apiaceae</taxon>
        <taxon>Apioideae</taxon>
        <taxon>Scandiceae</taxon>
        <taxon>Daucinae</taxon>
        <taxon>Daucus</taxon>
        <taxon>Daucus sect. Daucus</taxon>
    </lineage>
</organism>
<evidence type="ECO:0000256" key="3">
    <source>
        <dbReference type="ARBA" id="ARBA00022946"/>
    </source>
</evidence>
<evidence type="ECO:0000256" key="2">
    <source>
        <dbReference type="ARBA" id="ARBA00022472"/>
    </source>
</evidence>
<protein>
    <submittedName>
        <fullName evidence="4">Uncharacterized protein</fullName>
    </submittedName>
</protein>
<dbReference type="GO" id="GO:0000262">
    <property type="term" value="C:mitochondrial chromosome"/>
    <property type="evidence" value="ECO:0007669"/>
    <property type="project" value="EnsemblPlants"/>
</dbReference>
<name>A0A161ZL82_DAUCS</name>
<dbReference type="Pfam" id="PF02536">
    <property type="entry name" value="mTERF"/>
    <property type="match status" value="2"/>
</dbReference>
<evidence type="ECO:0000256" key="1">
    <source>
        <dbReference type="ARBA" id="ARBA00007692"/>
    </source>
</evidence>
<dbReference type="Gene3D" id="1.25.70.10">
    <property type="entry name" value="Transcription termination factor 3, mitochondrial"/>
    <property type="match status" value="2"/>
</dbReference>
<keyword evidence="2" id="KW-0805">Transcription regulation</keyword>